<gene>
    <name evidence="6" type="ORF">EYE40_13845</name>
</gene>
<evidence type="ECO:0000256" key="3">
    <source>
        <dbReference type="ARBA" id="ARBA00023163"/>
    </source>
</evidence>
<feature type="DNA-binding region" description="H-T-H motif" evidence="4">
    <location>
        <begin position="29"/>
        <end position="48"/>
    </location>
</feature>
<evidence type="ECO:0000259" key="5">
    <source>
        <dbReference type="PROSITE" id="PS50977"/>
    </source>
</evidence>
<keyword evidence="7" id="KW-1185">Reference proteome</keyword>
<evidence type="ECO:0000256" key="2">
    <source>
        <dbReference type="ARBA" id="ARBA00023125"/>
    </source>
</evidence>
<dbReference type="GO" id="GO:0003700">
    <property type="term" value="F:DNA-binding transcription factor activity"/>
    <property type="evidence" value="ECO:0007669"/>
    <property type="project" value="TreeGrafter"/>
</dbReference>
<dbReference type="Pfam" id="PF00440">
    <property type="entry name" value="TetR_N"/>
    <property type="match status" value="1"/>
</dbReference>
<dbReference type="InterPro" id="IPR023772">
    <property type="entry name" value="DNA-bd_HTH_TetR-type_CS"/>
</dbReference>
<dbReference type="RefSeq" id="WP_130982525.1">
    <property type="nucleotide sequence ID" value="NZ_SISG01000001.1"/>
</dbReference>
<evidence type="ECO:0000313" key="7">
    <source>
        <dbReference type="Proteomes" id="UP000294194"/>
    </source>
</evidence>
<proteinExistence type="predicted"/>
<dbReference type="InterPro" id="IPR001647">
    <property type="entry name" value="HTH_TetR"/>
</dbReference>
<dbReference type="Gene3D" id="1.10.357.10">
    <property type="entry name" value="Tetracycline Repressor, domain 2"/>
    <property type="match status" value="1"/>
</dbReference>
<dbReference type="PROSITE" id="PS50977">
    <property type="entry name" value="HTH_TETR_2"/>
    <property type="match status" value="1"/>
</dbReference>
<evidence type="ECO:0000256" key="1">
    <source>
        <dbReference type="ARBA" id="ARBA00023015"/>
    </source>
</evidence>
<dbReference type="InterPro" id="IPR009057">
    <property type="entry name" value="Homeodomain-like_sf"/>
</dbReference>
<dbReference type="PANTHER" id="PTHR30055:SF238">
    <property type="entry name" value="MYCOFACTOCIN BIOSYNTHESIS TRANSCRIPTIONAL REGULATOR MFTR-RELATED"/>
    <property type="match status" value="1"/>
</dbReference>
<dbReference type="SUPFAM" id="SSF46689">
    <property type="entry name" value="Homeodomain-like"/>
    <property type="match status" value="1"/>
</dbReference>
<evidence type="ECO:0000313" key="6">
    <source>
        <dbReference type="EMBL" id="TBN58387.1"/>
    </source>
</evidence>
<dbReference type="EMBL" id="SISG01000001">
    <property type="protein sequence ID" value="TBN58387.1"/>
    <property type="molecule type" value="Genomic_DNA"/>
</dbReference>
<organism evidence="6 7">
    <name type="scientific">Glaciihabitans arcticus</name>
    <dbReference type="NCBI Taxonomy" id="2668039"/>
    <lineage>
        <taxon>Bacteria</taxon>
        <taxon>Bacillati</taxon>
        <taxon>Actinomycetota</taxon>
        <taxon>Actinomycetes</taxon>
        <taxon>Micrococcales</taxon>
        <taxon>Microbacteriaceae</taxon>
        <taxon>Glaciihabitans</taxon>
    </lineage>
</organism>
<protein>
    <submittedName>
        <fullName evidence="6">TetR family transcriptional regulator</fullName>
    </submittedName>
</protein>
<evidence type="ECO:0000256" key="4">
    <source>
        <dbReference type="PROSITE-ProRule" id="PRU00335"/>
    </source>
</evidence>
<keyword evidence="3" id="KW-0804">Transcription</keyword>
<dbReference type="PRINTS" id="PR00455">
    <property type="entry name" value="HTHTETR"/>
</dbReference>
<name>A0A4Q9GYQ5_9MICO</name>
<feature type="domain" description="HTH tetR-type" evidence="5">
    <location>
        <begin position="6"/>
        <end position="66"/>
    </location>
</feature>
<accession>A0A4Q9GYQ5</accession>
<dbReference type="GO" id="GO:0000976">
    <property type="term" value="F:transcription cis-regulatory region binding"/>
    <property type="evidence" value="ECO:0007669"/>
    <property type="project" value="TreeGrafter"/>
</dbReference>
<keyword evidence="2 4" id="KW-0238">DNA-binding</keyword>
<keyword evidence="1" id="KW-0805">Transcription regulation</keyword>
<comment type="caution">
    <text evidence="6">The sequence shown here is derived from an EMBL/GenBank/DDBJ whole genome shotgun (WGS) entry which is preliminary data.</text>
</comment>
<reference evidence="7" key="1">
    <citation type="submission" date="2019-02" db="EMBL/GenBank/DDBJ databases">
        <title>Glaciihabitans arcticus sp. nov., a psychrotolerant bacterium isolated from polar soil.</title>
        <authorList>
            <person name="Dahal R.H."/>
        </authorList>
    </citation>
    <scope>NUCLEOTIDE SEQUENCE [LARGE SCALE GENOMIC DNA]</scope>
    <source>
        <strain evidence="7">RP-3-7</strain>
    </source>
</reference>
<dbReference type="PROSITE" id="PS01081">
    <property type="entry name" value="HTH_TETR_1"/>
    <property type="match status" value="1"/>
</dbReference>
<dbReference type="AlphaFoldDB" id="A0A4Q9GYQ5"/>
<dbReference type="Proteomes" id="UP000294194">
    <property type="component" value="Unassembled WGS sequence"/>
</dbReference>
<sequence length="187" mass="20643">MSRWQPDAGSRLERAALELFIEQGFAETTVPQITERAGLTTRTFFRHFPDKREVLFAFDTQLPGIVERLMAEAAPGLSAMGVIRSALETVATVNLVGQREHLELHRSIVQSDGGLRERELRKHSILAEATRLGFLARGCDELTATLGAHVATTAFNVSIDRWLDAGGERTLEAVLHDVLDGLEGLLR</sequence>
<dbReference type="InterPro" id="IPR050109">
    <property type="entry name" value="HTH-type_TetR-like_transc_reg"/>
</dbReference>
<dbReference type="PANTHER" id="PTHR30055">
    <property type="entry name" value="HTH-TYPE TRANSCRIPTIONAL REGULATOR RUTR"/>
    <property type="match status" value="1"/>
</dbReference>